<dbReference type="PRINTS" id="PR00404">
    <property type="entry name" value="MADSDOMAIN"/>
</dbReference>
<feature type="region of interest" description="Disordered" evidence="6">
    <location>
        <begin position="1"/>
        <end position="43"/>
    </location>
</feature>
<dbReference type="Gene3D" id="3.40.1810.10">
    <property type="entry name" value="Transcription factor, MADS-box"/>
    <property type="match status" value="1"/>
</dbReference>
<keyword evidence="2" id="KW-0805">Transcription regulation</keyword>
<evidence type="ECO:0000256" key="3">
    <source>
        <dbReference type="ARBA" id="ARBA00023125"/>
    </source>
</evidence>
<evidence type="ECO:0000256" key="4">
    <source>
        <dbReference type="ARBA" id="ARBA00023163"/>
    </source>
</evidence>
<evidence type="ECO:0000256" key="5">
    <source>
        <dbReference type="ARBA" id="ARBA00023242"/>
    </source>
</evidence>
<feature type="compositionally biased region" description="Basic and acidic residues" evidence="6">
    <location>
        <begin position="224"/>
        <end position="235"/>
    </location>
</feature>
<evidence type="ECO:0000313" key="9">
    <source>
        <dbReference type="Proteomes" id="UP000815677"/>
    </source>
</evidence>
<evidence type="ECO:0000259" key="7">
    <source>
        <dbReference type="PROSITE" id="PS50066"/>
    </source>
</evidence>
<dbReference type="SUPFAM" id="SSF55455">
    <property type="entry name" value="SRF-like"/>
    <property type="match status" value="1"/>
</dbReference>
<feature type="region of interest" description="Disordered" evidence="6">
    <location>
        <begin position="112"/>
        <end position="326"/>
    </location>
</feature>
<dbReference type="PANTHER" id="PTHR11945:SF534">
    <property type="entry name" value="MYOCYTE-SPECIFIC ENHANCER FACTOR 2"/>
    <property type="match status" value="1"/>
</dbReference>
<keyword evidence="3" id="KW-0238">DNA-binding</keyword>
<dbReference type="Proteomes" id="UP000815677">
    <property type="component" value="Unassembled WGS sequence"/>
</dbReference>
<dbReference type="InterPro" id="IPR036879">
    <property type="entry name" value="TF_MADSbox_sf"/>
</dbReference>
<feature type="domain" description="MADS-box" evidence="7">
    <location>
        <begin position="39"/>
        <end position="89"/>
    </location>
</feature>
<evidence type="ECO:0000256" key="6">
    <source>
        <dbReference type="SAM" id="MobiDB-lite"/>
    </source>
</evidence>
<dbReference type="SMART" id="SM00432">
    <property type="entry name" value="MADS"/>
    <property type="match status" value="1"/>
</dbReference>
<dbReference type="EMBL" id="DF844984">
    <property type="protein sequence ID" value="GAT48842.1"/>
    <property type="molecule type" value="Genomic_DNA"/>
</dbReference>
<comment type="subcellular location">
    <subcellularLocation>
        <location evidence="1">Nucleus</location>
    </subcellularLocation>
</comment>
<evidence type="ECO:0000256" key="1">
    <source>
        <dbReference type="ARBA" id="ARBA00004123"/>
    </source>
</evidence>
<proteinExistence type="predicted"/>
<feature type="compositionally biased region" description="Acidic residues" evidence="6">
    <location>
        <begin position="135"/>
        <end position="148"/>
    </location>
</feature>
<sequence>METSDAADDRKHRDPRLDQDLPSSLPRRPAHPPPTPSAMGRRKIEIQPITHERNRSVTFVKRKLGLMKKAYELGVLCSVDVAVIIFEDRPGQEPKLFQYCSTNMRNMIARHGEHDGERDTKGPSDFSGADKNEDAVGEDDDEVEDDDPPPPPPKKKAKPNKDDMEYRGPGTNSSNMAIPSPPIRKLSTAASSKNKTTIPTSSDRHSTRPTRNGGGKKSPPAKKARTEKSPEPKEESSDEELSEPPRRRREPAAPSLSPPPDIGSGITLPPPSSMASMYNLGPPPMGRFGSGYPGGPPPPGAPPYFPSIFDLPGPSSLPPISQSRGQYDPSMLEQLLRSAAAQRAGFAGGSSPFGVDWPVHSHPPPPPPPGLGLGLPPNLHSGPPGAAAGDAPSSNWFDYLSVPPPPPASVPSSTGLPPLAFNFNGLSNAPPPNISRSASTTSWERAGSVGGAATAAAGATPTLKRAASTSGSISESEGPVVRMEDKD</sequence>
<feature type="compositionally biased region" description="Basic and acidic residues" evidence="6">
    <location>
        <begin position="7"/>
        <end position="19"/>
    </location>
</feature>
<name>A0ABQ0LCI5_MYCCL</name>
<keyword evidence="4" id="KW-0804">Transcription</keyword>
<dbReference type="PANTHER" id="PTHR11945">
    <property type="entry name" value="MADS BOX PROTEIN"/>
    <property type="match status" value="1"/>
</dbReference>
<feature type="compositionally biased region" description="Basic and acidic residues" evidence="6">
    <location>
        <begin position="112"/>
        <end position="134"/>
    </location>
</feature>
<protein>
    <submittedName>
        <fullName evidence="8">SRF-like protein</fullName>
    </submittedName>
</protein>
<feature type="compositionally biased region" description="Polar residues" evidence="6">
    <location>
        <begin position="188"/>
        <end position="201"/>
    </location>
</feature>
<evidence type="ECO:0000313" key="8">
    <source>
        <dbReference type="EMBL" id="GAT48842.1"/>
    </source>
</evidence>
<gene>
    <name evidence="8" type="ORF">MCHLO_06214</name>
</gene>
<feature type="region of interest" description="Disordered" evidence="6">
    <location>
        <begin position="342"/>
        <end position="399"/>
    </location>
</feature>
<dbReference type="Pfam" id="PF00319">
    <property type="entry name" value="SRF-TF"/>
    <property type="match status" value="1"/>
</dbReference>
<feature type="compositionally biased region" description="Pro residues" evidence="6">
    <location>
        <begin position="294"/>
        <end position="305"/>
    </location>
</feature>
<feature type="compositionally biased region" description="Polar residues" evidence="6">
    <location>
        <begin position="434"/>
        <end position="443"/>
    </location>
</feature>
<feature type="compositionally biased region" description="Pro residues" evidence="6">
    <location>
        <begin position="361"/>
        <end position="370"/>
    </location>
</feature>
<dbReference type="InterPro" id="IPR002100">
    <property type="entry name" value="TF_MADSbox"/>
</dbReference>
<feature type="compositionally biased region" description="Low complexity" evidence="6">
    <location>
        <begin position="374"/>
        <end position="394"/>
    </location>
</feature>
<dbReference type="PROSITE" id="PS50066">
    <property type="entry name" value="MADS_BOX_2"/>
    <property type="match status" value="1"/>
</dbReference>
<reference evidence="8" key="1">
    <citation type="submission" date="2014-09" db="EMBL/GenBank/DDBJ databases">
        <title>Genome sequence of the luminous mushroom Mycena chlorophos for searching fungal bioluminescence genes.</title>
        <authorList>
            <person name="Tanaka Y."/>
            <person name="Kasuga D."/>
            <person name="Oba Y."/>
            <person name="Hase S."/>
            <person name="Sato K."/>
            <person name="Oba Y."/>
            <person name="Sakakibara Y."/>
        </authorList>
    </citation>
    <scope>NUCLEOTIDE SEQUENCE</scope>
</reference>
<feature type="region of interest" description="Disordered" evidence="6">
    <location>
        <begin position="426"/>
        <end position="487"/>
    </location>
</feature>
<evidence type="ECO:0000256" key="2">
    <source>
        <dbReference type="ARBA" id="ARBA00023015"/>
    </source>
</evidence>
<organism evidence="8 9">
    <name type="scientific">Mycena chlorophos</name>
    <name type="common">Agaric fungus</name>
    <name type="synonym">Agaricus chlorophos</name>
    <dbReference type="NCBI Taxonomy" id="658473"/>
    <lineage>
        <taxon>Eukaryota</taxon>
        <taxon>Fungi</taxon>
        <taxon>Dikarya</taxon>
        <taxon>Basidiomycota</taxon>
        <taxon>Agaricomycotina</taxon>
        <taxon>Agaricomycetes</taxon>
        <taxon>Agaricomycetidae</taxon>
        <taxon>Agaricales</taxon>
        <taxon>Marasmiineae</taxon>
        <taxon>Mycenaceae</taxon>
        <taxon>Mycena</taxon>
    </lineage>
</organism>
<accession>A0ABQ0LCI5</accession>
<keyword evidence="5" id="KW-0539">Nucleus</keyword>
<keyword evidence="9" id="KW-1185">Reference proteome</keyword>